<dbReference type="Proteomes" id="UP000233551">
    <property type="component" value="Unassembled WGS sequence"/>
</dbReference>
<evidence type="ECO:0000313" key="2">
    <source>
        <dbReference type="Proteomes" id="UP000233551"/>
    </source>
</evidence>
<accession>A0A2I0J877</accession>
<gene>
    <name evidence="1" type="ORF">CRG98_027134</name>
</gene>
<sequence length="202" mass="22561">MALTDQFPCSPHHCPPLTLFPLRFLPNLRTNTLSFPISQLPYTLDISVTTPTSALSFFFPLRPVHPFRAGSTTLSPTRPSSSSFHPTAFPVLELPCFFRPLSYCADSPSVPSSFSSHFVGRRCCWMLVELTRADNRTLESSIAVSRWIVTSYRHYHGLETLPPNCSRHRGSFRSCPAATFTSSGLFRATVIAVQAFWSCGRL</sequence>
<comment type="caution">
    <text evidence="1">The sequence shown here is derived from an EMBL/GenBank/DDBJ whole genome shotgun (WGS) entry which is preliminary data.</text>
</comment>
<keyword evidence="2" id="KW-1185">Reference proteome</keyword>
<protein>
    <submittedName>
        <fullName evidence="1">Uncharacterized protein</fullName>
    </submittedName>
</protein>
<reference evidence="1 2" key="1">
    <citation type="submission" date="2017-11" db="EMBL/GenBank/DDBJ databases">
        <title>De-novo sequencing of pomegranate (Punica granatum L.) genome.</title>
        <authorList>
            <person name="Akparov Z."/>
            <person name="Amiraslanov A."/>
            <person name="Hajiyeva S."/>
            <person name="Abbasov M."/>
            <person name="Kaur K."/>
            <person name="Hamwieh A."/>
            <person name="Solovyev V."/>
            <person name="Salamov A."/>
            <person name="Braich B."/>
            <person name="Kosarev P."/>
            <person name="Mahmoud A."/>
            <person name="Hajiyev E."/>
            <person name="Babayeva S."/>
            <person name="Izzatullayeva V."/>
            <person name="Mammadov A."/>
            <person name="Mammadov A."/>
            <person name="Sharifova S."/>
            <person name="Ojaghi J."/>
            <person name="Eynullazada K."/>
            <person name="Bayramov B."/>
            <person name="Abdulazimova A."/>
            <person name="Shahmuradov I."/>
        </authorList>
    </citation>
    <scope>NUCLEOTIDE SEQUENCE [LARGE SCALE GENOMIC DNA]</scope>
    <source>
        <strain evidence="2">cv. AG2017</strain>
        <tissue evidence="1">Leaf</tissue>
    </source>
</reference>
<evidence type="ECO:0000313" key="1">
    <source>
        <dbReference type="EMBL" id="PKI52472.1"/>
    </source>
</evidence>
<organism evidence="1 2">
    <name type="scientific">Punica granatum</name>
    <name type="common">Pomegranate</name>
    <dbReference type="NCBI Taxonomy" id="22663"/>
    <lineage>
        <taxon>Eukaryota</taxon>
        <taxon>Viridiplantae</taxon>
        <taxon>Streptophyta</taxon>
        <taxon>Embryophyta</taxon>
        <taxon>Tracheophyta</taxon>
        <taxon>Spermatophyta</taxon>
        <taxon>Magnoliopsida</taxon>
        <taxon>eudicotyledons</taxon>
        <taxon>Gunneridae</taxon>
        <taxon>Pentapetalae</taxon>
        <taxon>rosids</taxon>
        <taxon>malvids</taxon>
        <taxon>Myrtales</taxon>
        <taxon>Lythraceae</taxon>
        <taxon>Punica</taxon>
    </lineage>
</organism>
<name>A0A2I0J877_PUNGR</name>
<dbReference type="EMBL" id="PGOL01001928">
    <property type="protein sequence ID" value="PKI52472.1"/>
    <property type="molecule type" value="Genomic_DNA"/>
</dbReference>
<proteinExistence type="predicted"/>
<dbReference type="AlphaFoldDB" id="A0A2I0J877"/>